<dbReference type="GO" id="GO:0005815">
    <property type="term" value="C:microtubule organizing center"/>
    <property type="evidence" value="ECO:0007669"/>
    <property type="project" value="TreeGrafter"/>
</dbReference>
<name>A0A6A6S3W0_9PLEO</name>
<evidence type="ECO:0008006" key="3">
    <source>
        <dbReference type="Google" id="ProtNLM"/>
    </source>
</evidence>
<evidence type="ECO:0000313" key="2">
    <source>
        <dbReference type="Proteomes" id="UP000799753"/>
    </source>
</evidence>
<dbReference type="Gene3D" id="2.130.10.10">
    <property type="entry name" value="YVTN repeat-like/Quinoprotein amine dehydrogenase"/>
    <property type="match status" value="1"/>
</dbReference>
<dbReference type="InterPro" id="IPR015943">
    <property type="entry name" value="WD40/YVTN_repeat-like_dom_sf"/>
</dbReference>
<dbReference type="AlphaFoldDB" id="A0A6A6S3W0"/>
<dbReference type="GO" id="GO:1990811">
    <property type="term" value="C:MWP complex"/>
    <property type="evidence" value="ECO:0007669"/>
    <property type="project" value="TreeGrafter"/>
</dbReference>
<dbReference type="OrthoDB" id="308690at2759"/>
<gene>
    <name evidence="1" type="ORF">P280DRAFT_289531</name>
</gene>
<accession>A0A6A6S3W0</accession>
<protein>
    <recommendedName>
        <fullName evidence="3">WD40 repeat-like protein</fullName>
    </recommendedName>
</protein>
<dbReference type="PANTHER" id="PTHR16220">
    <property type="entry name" value="WD REPEAT PROTEIN 8-RELATED"/>
    <property type="match status" value="1"/>
</dbReference>
<dbReference type="SUPFAM" id="SSF82171">
    <property type="entry name" value="DPP6 N-terminal domain-like"/>
    <property type="match status" value="1"/>
</dbReference>
<organism evidence="1 2">
    <name type="scientific">Massarina eburnea CBS 473.64</name>
    <dbReference type="NCBI Taxonomy" id="1395130"/>
    <lineage>
        <taxon>Eukaryota</taxon>
        <taxon>Fungi</taxon>
        <taxon>Dikarya</taxon>
        <taxon>Ascomycota</taxon>
        <taxon>Pezizomycotina</taxon>
        <taxon>Dothideomycetes</taxon>
        <taxon>Pleosporomycetidae</taxon>
        <taxon>Pleosporales</taxon>
        <taxon>Massarineae</taxon>
        <taxon>Massarinaceae</taxon>
        <taxon>Massarina</taxon>
    </lineage>
</organism>
<proteinExistence type="predicted"/>
<reference evidence="1" key="1">
    <citation type="journal article" date="2020" name="Stud. Mycol.">
        <title>101 Dothideomycetes genomes: a test case for predicting lifestyles and emergence of pathogens.</title>
        <authorList>
            <person name="Haridas S."/>
            <person name="Albert R."/>
            <person name="Binder M."/>
            <person name="Bloem J."/>
            <person name="Labutti K."/>
            <person name="Salamov A."/>
            <person name="Andreopoulos B."/>
            <person name="Baker S."/>
            <person name="Barry K."/>
            <person name="Bills G."/>
            <person name="Bluhm B."/>
            <person name="Cannon C."/>
            <person name="Castanera R."/>
            <person name="Culley D."/>
            <person name="Daum C."/>
            <person name="Ezra D."/>
            <person name="Gonzalez J."/>
            <person name="Henrissat B."/>
            <person name="Kuo A."/>
            <person name="Liang C."/>
            <person name="Lipzen A."/>
            <person name="Lutzoni F."/>
            <person name="Magnuson J."/>
            <person name="Mondo S."/>
            <person name="Nolan M."/>
            <person name="Ohm R."/>
            <person name="Pangilinan J."/>
            <person name="Park H.-J."/>
            <person name="Ramirez L."/>
            <person name="Alfaro M."/>
            <person name="Sun H."/>
            <person name="Tritt A."/>
            <person name="Yoshinaga Y."/>
            <person name="Zwiers L.-H."/>
            <person name="Turgeon B."/>
            <person name="Goodwin S."/>
            <person name="Spatafora J."/>
            <person name="Crous P."/>
            <person name="Grigoriev I."/>
        </authorList>
    </citation>
    <scope>NUCLEOTIDE SEQUENCE</scope>
    <source>
        <strain evidence="1">CBS 473.64</strain>
    </source>
</reference>
<dbReference type="PANTHER" id="PTHR16220:SF0">
    <property type="entry name" value="WD REPEAT-CONTAINING PROTEIN WRAP73"/>
    <property type="match status" value="1"/>
</dbReference>
<sequence>MEKIDVSPQFKSTSLSVPSPAASHVAHLTGARLQIRDLTTFEIVRNIALPSSQNPRTSRIVWSPIASSRPATTSSICTPPRKPPPTRSHRFLVTDDDTTRVYDLRDDKWNAVITNGSGGMGKNVHVEFGRDDEEVLCWSGFFSRVVMWCLRTGRTVEIRDPKYEGRVGRGWGYRPSGVEEDGMSSGRGGIRGRGGAMAILCRTSGQDVLMILAPRSYTVIKKVELPTIDAQGLKWSRDGRWIAVWESASHGYLLCIYTADGHLYRTITREPSDEPNQWGIEGLGIKTVEWIPGNEWLAVGGWDRRVRILSTRTFAPAVFLDHTATIYVPGAPVYTEGVDSLAIRSYTLTQQPAEPPKAVLEKNETGLMKQGIGIMAFSKSGMLCATRDDSTPTTVWIWDLTSLKPQAIIIQHAPIKSLQWHPKDPSKLLIQTAHVLPILYIYIAPQSSKSRSISRSISRSSSSKGPETVTPPTILDLASSIKKPVGSIIPKWAAHWLSTSEDKKPALVFGHQHSYILVWPEGKDQILRFEDQEGEDSDDSLYNILTGRTPVPPLHGGRRSVGSIDSGLEDLDDDRDEAAMYEESMAGGFEDTFMEKMRGGSMGVDRRGRSVLNESGLDEMF</sequence>
<dbReference type="EMBL" id="MU006782">
    <property type="protein sequence ID" value="KAF2641967.1"/>
    <property type="molecule type" value="Genomic_DNA"/>
</dbReference>
<keyword evidence="2" id="KW-1185">Reference proteome</keyword>
<evidence type="ECO:0000313" key="1">
    <source>
        <dbReference type="EMBL" id="KAF2641967.1"/>
    </source>
</evidence>
<dbReference type="InterPro" id="IPR052778">
    <property type="entry name" value="Centrosome-WD_assoc"/>
</dbReference>
<dbReference type="Proteomes" id="UP000799753">
    <property type="component" value="Unassembled WGS sequence"/>
</dbReference>
<dbReference type="GO" id="GO:1990810">
    <property type="term" value="P:microtubule anchoring at mitotic spindle pole body"/>
    <property type="evidence" value="ECO:0007669"/>
    <property type="project" value="TreeGrafter"/>
</dbReference>